<dbReference type="InterPro" id="IPR050066">
    <property type="entry name" value="UvrABC_protein_C"/>
</dbReference>
<gene>
    <name evidence="3" type="ORF">ACFFMS_12525</name>
</gene>
<dbReference type="SUPFAM" id="SSF46600">
    <property type="entry name" value="C-terminal UvrC-binding domain of UvrB"/>
    <property type="match status" value="1"/>
</dbReference>
<dbReference type="PANTHER" id="PTHR30562:SF1">
    <property type="entry name" value="UVRABC SYSTEM PROTEIN C"/>
    <property type="match status" value="1"/>
</dbReference>
<dbReference type="Gene3D" id="3.40.1440.10">
    <property type="entry name" value="GIY-YIG endonuclease"/>
    <property type="match status" value="1"/>
</dbReference>
<dbReference type="RefSeq" id="WP_379949565.1">
    <property type="nucleotide sequence ID" value="NZ_JBHMAF010000067.1"/>
</dbReference>
<name>A0ABV5WFC4_9BACI</name>
<dbReference type="InterPro" id="IPR036876">
    <property type="entry name" value="UVR_dom_sf"/>
</dbReference>
<dbReference type="InterPro" id="IPR035901">
    <property type="entry name" value="GIY-YIG_endonuc_sf"/>
</dbReference>
<organism evidence="3 4">
    <name type="scientific">Ectobacillus funiculus</name>
    <dbReference type="NCBI Taxonomy" id="137993"/>
    <lineage>
        <taxon>Bacteria</taxon>
        <taxon>Bacillati</taxon>
        <taxon>Bacillota</taxon>
        <taxon>Bacilli</taxon>
        <taxon>Bacillales</taxon>
        <taxon>Bacillaceae</taxon>
        <taxon>Ectobacillus</taxon>
    </lineage>
</organism>
<dbReference type="SUPFAM" id="SSF82771">
    <property type="entry name" value="GIY-YIG endonuclease"/>
    <property type="match status" value="1"/>
</dbReference>
<evidence type="ECO:0000313" key="4">
    <source>
        <dbReference type="Proteomes" id="UP001589609"/>
    </source>
</evidence>
<dbReference type="InterPro" id="IPR000305">
    <property type="entry name" value="GIY-YIG_endonuc"/>
</dbReference>
<evidence type="ECO:0000259" key="2">
    <source>
        <dbReference type="PROSITE" id="PS50164"/>
    </source>
</evidence>
<proteinExistence type="predicted"/>
<comment type="caution">
    <text evidence="3">The sequence shown here is derived from an EMBL/GenBank/DDBJ whole genome shotgun (WGS) entry which is preliminary data.</text>
</comment>
<dbReference type="PROSITE" id="PS50164">
    <property type="entry name" value="GIY_YIG"/>
    <property type="match status" value="1"/>
</dbReference>
<dbReference type="Pfam" id="PF01541">
    <property type="entry name" value="GIY-YIG"/>
    <property type="match status" value="1"/>
</dbReference>
<dbReference type="CDD" id="cd10434">
    <property type="entry name" value="GIY-YIG_UvrC_Cho"/>
    <property type="match status" value="1"/>
</dbReference>
<evidence type="ECO:0000259" key="1">
    <source>
        <dbReference type="PROSITE" id="PS50151"/>
    </source>
</evidence>
<reference evidence="3 4" key="1">
    <citation type="submission" date="2024-09" db="EMBL/GenBank/DDBJ databases">
        <authorList>
            <person name="Sun Q."/>
            <person name="Mori K."/>
        </authorList>
    </citation>
    <scope>NUCLEOTIDE SEQUENCE [LARGE SCALE GENOMIC DNA]</scope>
    <source>
        <strain evidence="3 4">JCM 11201</strain>
    </source>
</reference>
<protein>
    <submittedName>
        <fullName evidence="3">GIY-YIG nuclease family protein</fullName>
    </submittedName>
</protein>
<evidence type="ECO:0000313" key="3">
    <source>
        <dbReference type="EMBL" id="MFB9759265.1"/>
    </source>
</evidence>
<dbReference type="PANTHER" id="PTHR30562">
    <property type="entry name" value="UVRC/OXIDOREDUCTASE"/>
    <property type="match status" value="1"/>
</dbReference>
<dbReference type="Proteomes" id="UP001589609">
    <property type="component" value="Unassembled WGS sequence"/>
</dbReference>
<accession>A0ABV5WFC4</accession>
<feature type="domain" description="GIY-YIG" evidence="2">
    <location>
        <begin position="12"/>
        <end position="91"/>
    </location>
</feature>
<sequence>MNLQEKVKNLPLSPGVYLMKDSLGQIIYVGKAKNLKNRVQSYFRDSKSHSPKVKKLINHLKDFDYILTDTEFEAFMLECTLIKELKPTYNRMMKNPQSFTYIAINMNEDYRDIEMTYSPIENDGKLYFGPFTSKSTVERAIQGVKECFKIHCSNPSRKNTACLNYSLGLCIGMCLGGSAVKQYNEIIDKMIALLTGTDMSILEEMKQMMVAASEKYDFEAASKYRDNISAVNSLLSKEKVIEFTEGNHNIVTIDPLTDSTIKLFLIKRTNVLFSHKYSLESSYIEQLSEEIKTNILTYFKNNDLNSAIAVSRDEIDEAQIIYSYLNSSNCSHLIIPDKWLNSENHFNINLALNTLLRGQKLVIELPPPTR</sequence>
<dbReference type="SMART" id="SM00465">
    <property type="entry name" value="GIYc"/>
    <property type="match status" value="1"/>
</dbReference>
<dbReference type="EMBL" id="JBHMAF010000067">
    <property type="protein sequence ID" value="MFB9759265.1"/>
    <property type="molecule type" value="Genomic_DNA"/>
</dbReference>
<feature type="domain" description="UVR" evidence="1">
    <location>
        <begin position="199"/>
        <end position="234"/>
    </location>
</feature>
<keyword evidence="4" id="KW-1185">Reference proteome</keyword>
<dbReference type="InterPro" id="IPR001943">
    <property type="entry name" value="UVR_dom"/>
</dbReference>
<dbReference type="PROSITE" id="PS50151">
    <property type="entry name" value="UVR"/>
    <property type="match status" value="1"/>
</dbReference>
<dbReference type="InterPro" id="IPR047296">
    <property type="entry name" value="GIY-YIG_UvrC_Cho"/>
</dbReference>